<gene>
    <name evidence="1" type="ORF">B6U56_02835</name>
</gene>
<dbReference type="EMBL" id="NBEF01000014">
    <property type="protein sequence ID" value="OQQ91362.1"/>
    <property type="molecule type" value="Genomic_DNA"/>
</dbReference>
<name>A0A1V9RDP9_9LACO</name>
<evidence type="ECO:0000313" key="1">
    <source>
        <dbReference type="EMBL" id="OQQ91362.1"/>
    </source>
</evidence>
<sequence>MTVEYRDETPFTGDNHTPTELANAIRTKKYGESVREPIAQAVEKIANAVLGQNIGNVVATPTKVFDNLSKLKEAYPNGADGVMVTVDNGHKYFWQDNQWVDFGIYQSQGTVEVVKSSMVYPSNINYNNISSWNHATFTVNSDGSIIIDDSETYTDRGIIFSLENITKYFNVKIVTQNLEPSAHIDFWKYNPNSSNGLGIKVSDVTKDTNNSQMLSIPSDADRVLLAVHGRGTLKIKVSANDDGLVTVDEYLNLFKGSIDVNNLVDSEVKGIELPLNKIGAFGNATMTNYGDKIVVDVKANNAGFTTTYFTANSERVQIHVDGEFTQKGITVQVNYVDTTSGKSKYFKIANISGGKMKDLTFDASSLIIYQHADPDKFRLLIQSNIDSAENNDPVGKITLRSLSIYNPNSEGVNNSLLYNYKLKKTLSNVIAKLGEFDSDISKLKTLSSNSYVTLPDGTKGRIIYANGQLTVKSNTYRKVLLLGNSLLLGSSTDGSHGAPFGLTASSPTKDWAYLLIQKLQAKYSSSVVVNKLHDAVFEQSESDDNSQNYINNNLAKAEKNNDLVIIQIGDNVNSDLRRTTFKANFEKLINAIRSANPTADILIAGAWFDGAGLQNWLLDFANNHNCMFAPLHDLYNGETIAKVGDTITFADNSQMKVYEAIKTHPGDKGHALIADRIYSTLYPK</sequence>
<proteinExistence type="predicted"/>
<dbReference type="AlphaFoldDB" id="A0A1V9RDP9"/>
<reference evidence="1 2" key="1">
    <citation type="submission" date="2017-03" db="EMBL/GenBank/DDBJ databases">
        <title>Phylogenomics and comparative genomics of Lactobacillus salivarius, a mammalian gut commensal.</title>
        <authorList>
            <person name="Harris H.M."/>
        </authorList>
    </citation>
    <scope>NUCLEOTIDE SEQUENCE [LARGE SCALE GENOMIC DNA]</scope>
    <source>
        <strain evidence="1 2">JCM 1047</strain>
    </source>
</reference>
<dbReference type="RefSeq" id="WP_081533911.1">
    <property type="nucleotide sequence ID" value="NZ_NBEF01000014.1"/>
</dbReference>
<dbReference type="Proteomes" id="UP000192575">
    <property type="component" value="Unassembled WGS sequence"/>
</dbReference>
<protein>
    <submittedName>
        <fullName evidence="1">Uncharacterized protein</fullName>
    </submittedName>
</protein>
<dbReference type="Gene3D" id="3.40.50.1110">
    <property type="entry name" value="SGNH hydrolase"/>
    <property type="match status" value="1"/>
</dbReference>
<dbReference type="CDD" id="cd00229">
    <property type="entry name" value="SGNH_hydrolase"/>
    <property type="match status" value="1"/>
</dbReference>
<organism evidence="1 2">
    <name type="scientific">Ligilactobacillus salivarius</name>
    <dbReference type="NCBI Taxonomy" id="1624"/>
    <lineage>
        <taxon>Bacteria</taxon>
        <taxon>Bacillati</taxon>
        <taxon>Bacillota</taxon>
        <taxon>Bacilli</taxon>
        <taxon>Lactobacillales</taxon>
        <taxon>Lactobacillaceae</taxon>
        <taxon>Ligilactobacillus</taxon>
    </lineage>
</organism>
<accession>A0A1V9RDP9</accession>
<comment type="caution">
    <text evidence="1">The sequence shown here is derived from an EMBL/GenBank/DDBJ whole genome shotgun (WGS) entry which is preliminary data.</text>
</comment>
<dbReference type="SUPFAM" id="SSF52266">
    <property type="entry name" value="SGNH hydrolase"/>
    <property type="match status" value="1"/>
</dbReference>
<evidence type="ECO:0000313" key="2">
    <source>
        <dbReference type="Proteomes" id="UP000192575"/>
    </source>
</evidence>
<dbReference type="InterPro" id="IPR036514">
    <property type="entry name" value="SGNH_hydro_sf"/>
</dbReference>